<dbReference type="RefSeq" id="WP_173032848.1">
    <property type="nucleotide sequence ID" value="NZ_AP022870.1"/>
</dbReference>
<dbReference type="Gene3D" id="1.20.1720.10">
    <property type="entry name" value="Multidrug resistance protein D"/>
    <property type="match status" value="1"/>
</dbReference>
<feature type="transmembrane region" description="Helical" evidence="7">
    <location>
        <begin position="193"/>
        <end position="211"/>
    </location>
</feature>
<dbReference type="KEGG" id="pfla:Pflav_001350"/>
<dbReference type="GO" id="GO:0005886">
    <property type="term" value="C:plasma membrane"/>
    <property type="evidence" value="ECO:0007669"/>
    <property type="project" value="UniProtKB-SubCell"/>
</dbReference>
<dbReference type="PANTHER" id="PTHR42718:SF49">
    <property type="entry name" value="EXPORT PROTEIN"/>
    <property type="match status" value="1"/>
</dbReference>
<evidence type="ECO:0000256" key="7">
    <source>
        <dbReference type="SAM" id="Phobius"/>
    </source>
</evidence>
<gene>
    <name evidence="9" type="ORF">Pflav_001350</name>
</gene>
<feature type="transmembrane region" description="Helical" evidence="7">
    <location>
        <begin position="71"/>
        <end position="91"/>
    </location>
</feature>
<feature type="transmembrane region" description="Helical" evidence="7">
    <location>
        <begin position="324"/>
        <end position="343"/>
    </location>
</feature>
<sequence length="475" mass="48444">MRKWWPLVAVCLGAFMLLVDVTIVVVALPDMGRGLDASFADLQWVMDAYALALAALLLAAGSLADRFGRRGTYLASLVIFAVASLACGLAPDAGTLIAGRAVQGVGGAAMFATTMALLNLAYQGRDRAVAFGVWGAVTGAAAATGPVLGGLLTEHLSWRAIFLVNLPVSVVTIALAATVLTESRDPRARRTDLPGLVTFTLSAGSLTYALIRAGDGGWTAPVTLAWFAAGAVTLAAFVAVERRSRYPMLDLALFRRPAFTGVMLAAALVSVAAFAYFVYTSMWLQSTLGLGPVRAGLALLPMSGAAFVTSAVTARRLHDVSPRLTVGLGLALVGAGALLQSTVDGDASWTAITLGLVVAGAGVGICLPSLTAAAMAAAPAERAGMAAGALNTARQLGLALGIAALGTAFASRVEAWNLADRAAAASGLSLTMAIAGAVGLAGAGLVIPLLRTRREPASTGDYRHLDEKSPERLSS</sequence>
<evidence type="ECO:0000256" key="6">
    <source>
        <dbReference type="ARBA" id="ARBA00023136"/>
    </source>
</evidence>
<feature type="transmembrane region" description="Helical" evidence="7">
    <location>
        <begin position="160"/>
        <end position="181"/>
    </location>
</feature>
<evidence type="ECO:0000256" key="2">
    <source>
        <dbReference type="ARBA" id="ARBA00022448"/>
    </source>
</evidence>
<comment type="subcellular location">
    <subcellularLocation>
        <location evidence="1">Cell membrane</location>
        <topology evidence="1">Multi-pass membrane protein</topology>
    </subcellularLocation>
</comment>
<dbReference type="Proteomes" id="UP000502508">
    <property type="component" value="Chromosome"/>
</dbReference>
<feature type="transmembrane region" description="Helical" evidence="7">
    <location>
        <begin position="261"/>
        <end position="279"/>
    </location>
</feature>
<feature type="transmembrane region" description="Helical" evidence="7">
    <location>
        <begin position="291"/>
        <end position="312"/>
    </location>
</feature>
<keyword evidence="5 7" id="KW-1133">Transmembrane helix</keyword>
<protein>
    <submittedName>
        <fullName evidence="9">MFS transporter</fullName>
    </submittedName>
</protein>
<reference evidence="9 10" key="2">
    <citation type="submission" date="2020-03" db="EMBL/GenBank/DDBJ databases">
        <authorList>
            <person name="Ichikawa N."/>
            <person name="Kimura A."/>
            <person name="Kitahashi Y."/>
            <person name="Uohara A."/>
        </authorList>
    </citation>
    <scope>NUCLEOTIDE SEQUENCE [LARGE SCALE GENOMIC DNA]</scope>
    <source>
        <strain evidence="9 10">NBRC 107702</strain>
    </source>
</reference>
<feature type="transmembrane region" description="Helical" evidence="7">
    <location>
        <begin position="396"/>
        <end position="413"/>
    </location>
</feature>
<dbReference type="PRINTS" id="PR01036">
    <property type="entry name" value="TCRTETB"/>
</dbReference>
<dbReference type="EMBL" id="AP022870">
    <property type="protein sequence ID" value="BCB73725.1"/>
    <property type="molecule type" value="Genomic_DNA"/>
</dbReference>
<dbReference type="CDD" id="cd17321">
    <property type="entry name" value="MFS_MMR_MDR_like"/>
    <property type="match status" value="1"/>
</dbReference>
<keyword evidence="3" id="KW-1003">Cell membrane</keyword>
<evidence type="ECO:0000259" key="8">
    <source>
        <dbReference type="PROSITE" id="PS50850"/>
    </source>
</evidence>
<accession>A0A6F8XIT7</accession>
<organism evidence="9 10">
    <name type="scientific">Phytohabitans flavus</name>
    <dbReference type="NCBI Taxonomy" id="1076124"/>
    <lineage>
        <taxon>Bacteria</taxon>
        <taxon>Bacillati</taxon>
        <taxon>Actinomycetota</taxon>
        <taxon>Actinomycetes</taxon>
        <taxon>Micromonosporales</taxon>
        <taxon>Micromonosporaceae</taxon>
    </lineage>
</organism>
<feature type="transmembrane region" description="Helical" evidence="7">
    <location>
        <begin position="425"/>
        <end position="450"/>
    </location>
</feature>
<dbReference type="Pfam" id="PF07690">
    <property type="entry name" value="MFS_1"/>
    <property type="match status" value="1"/>
</dbReference>
<dbReference type="InterPro" id="IPR020846">
    <property type="entry name" value="MFS_dom"/>
</dbReference>
<feature type="transmembrane region" description="Helical" evidence="7">
    <location>
        <begin position="223"/>
        <end position="240"/>
    </location>
</feature>
<feature type="domain" description="Major facilitator superfamily (MFS) profile" evidence="8">
    <location>
        <begin position="6"/>
        <end position="454"/>
    </location>
</feature>
<evidence type="ECO:0000256" key="4">
    <source>
        <dbReference type="ARBA" id="ARBA00022692"/>
    </source>
</evidence>
<feature type="transmembrane region" description="Helical" evidence="7">
    <location>
        <begin position="349"/>
        <end position="375"/>
    </location>
</feature>
<keyword evidence="4 7" id="KW-0812">Transmembrane</keyword>
<dbReference type="Gene3D" id="1.20.1250.20">
    <property type="entry name" value="MFS general substrate transporter like domains"/>
    <property type="match status" value="1"/>
</dbReference>
<evidence type="ECO:0000256" key="5">
    <source>
        <dbReference type="ARBA" id="ARBA00022989"/>
    </source>
</evidence>
<dbReference type="PANTHER" id="PTHR42718">
    <property type="entry name" value="MAJOR FACILITATOR SUPERFAMILY MULTIDRUG TRANSPORTER MFSC"/>
    <property type="match status" value="1"/>
</dbReference>
<dbReference type="NCBIfam" id="TIGR00711">
    <property type="entry name" value="efflux_EmrB"/>
    <property type="match status" value="1"/>
</dbReference>
<evidence type="ECO:0000313" key="10">
    <source>
        <dbReference type="Proteomes" id="UP000502508"/>
    </source>
</evidence>
<evidence type="ECO:0000256" key="3">
    <source>
        <dbReference type="ARBA" id="ARBA00022475"/>
    </source>
</evidence>
<proteinExistence type="predicted"/>
<name>A0A6F8XIT7_9ACTN</name>
<keyword evidence="6 7" id="KW-0472">Membrane</keyword>
<dbReference type="InterPro" id="IPR004638">
    <property type="entry name" value="EmrB-like"/>
</dbReference>
<feature type="transmembrane region" description="Helical" evidence="7">
    <location>
        <begin position="97"/>
        <end position="121"/>
    </location>
</feature>
<dbReference type="AlphaFoldDB" id="A0A6F8XIT7"/>
<reference evidence="9 10" key="1">
    <citation type="submission" date="2020-03" db="EMBL/GenBank/DDBJ databases">
        <title>Whole genome shotgun sequence of Phytohabitans flavus NBRC 107702.</title>
        <authorList>
            <person name="Komaki H."/>
            <person name="Tamura T."/>
        </authorList>
    </citation>
    <scope>NUCLEOTIDE SEQUENCE [LARGE SCALE GENOMIC DNA]</scope>
    <source>
        <strain evidence="9 10">NBRC 107702</strain>
    </source>
</reference>
<feature type="transmembrane region" description="Helical" evidence="7">
    <location>
        <begin position="48"/>
        <end position="64"/>
    </location>
</feature>
<dbReference type="InterPro" id="IPR011701">
    <property type="entry name" value="MFS"/>
</dbReference>
<feature type="transmembrane region" description="Helical" evidence="7">
    <location>
        <begin position="128"/>
        <end position="148"/>
    </location>
</feature>
<evidence type="ECO:0000256" key="1">
    <source>
        <dbReference type="ARBA" id="ARBA00004651"/>
    </source>
</evidence>
<evidence type="ECO:0000313" key="9">
    <source>
        <dbReference type="EMBL" id="BCB73725.1"/>
    </source>
</evidence>
<dbReference type="PROSITE" id="PS50850">
    <property type="entry name" value="MFS"/>
    <property type="match status" value="1"/>
</dbReference>
<keyword evidence="2" id="KW-0813">Transport</keyword>
<keyword evidence="10" id="KW-1185">Reference proteome</keyword>
<dbReference type="SUPFAM" id="SSF103473">
    <property type="entry name" value="MFS general substrate transporter"/>
    <property type="match status" value="1"/>
</dbReference>
<feature type="transmembrane region" description="Helical" evidence="7">
    <location>
        <begin position="7"/>
        <end position="28"/>
    </location>
</feature>
<dbReference type="GO" id="GO:0022857">
    <property type="term" value="F:transmembrane transporter activity"/>
    <property type="evidence" value="ECO:0007669"/>
    <property type="project" value="InterPro"/>
</dbReference>
<dbReference type="InterPro" id="IPR036259">
    <property type="entry name" value="MFS_trans_sf"/>
</dbReference>